<dbReference type="Gene3D" id="1.10.10.10">
    <property type="entry name" value="Winged helix-like DNA-binding domain superfamily/Winged helix DNA-binding domain"/>
    <property type="match status" value="1"/>
</dbReference>
<feature type="transmembrane region" description="Helical" evidence="1">
    <location>
        <begin position="26"/>
        <end position="47"/>
    </location>
</feature>
<gene>
    <name evidence="4" type="ORF">D1869_05440</name>
    <name evidence="3" type="ORF">HNQ62_001872</name>
</gene>
<evidence type="ECO:0000313" key="3">
    <source>
        <dbReference type="EMBL" id="MBB5254099.1"/>
    </source>
</evidence>
<dbReference type="SUPFAM" id="SSF46785">
    <property type="entry name" value="Winged helix' DNA-binding domain"/>
    <property type="match status" value="1"/>
</dbReference>
<evidence type="ECO:0000313" key="4">
    <source>
        <dbReference type="EMBL" id="QGR16690.1"/>
    </source>
</evidence>
<feature type="domain" description="HTH arsR-type" evidence="2">
    <location>
        <begin position="15"/>
        <end position="99"/>
    </location>
</feature>
<sequence>MSDERKAQTIKEIMDLLKDNSLTTNIRLSILLILYIYGKITFSELLAYTSLKKNTLYVNLQILADNGLIKYKKAFSLKGVISVVEITPKGREVVEKLFEIIENIKEKEKK</sequence>
<dbReference type="PANTHER" id="PTHR37318">
    <property type="entry name" value="BSL7504 PROTEIN"/>
    <property type="match status" value="1"/>
</dbReference>
<dbReference type="PANTHER" id="PTHR37318:SF1">
    <property type="entry name" value="BSL7504 PROTEIN"/>
    <property type="match status" value="1"/>
</dbReference>
<dbReference type="Proteomes" id="UP000582213">
    <property type="component" value="Unassembled WGS sequence"/>
</dbReference>
<keyword evidence="1" id="KW-1133">Transmembrane helix</keyword>
<dbReference type="SMART" id="SM00418">
    <property type="entry name" value="HTH_ARSR"/>
    <property type="match status" value="1"/>
</dbReference>
<evidence type="ECO:0000313" key="5">
    <source>
        <dbReference type="Proteomes" id="UP000427373"/>
    </source>
</evidence>
<evidence type="ECO:0000313" key="6">
    <source>
        <dbReference type="Proteomes" id="UP000582213"/>
    </source>
</evidence>
<evidence type="ECO:0000256" key="1">
    <source>
        <dbReference type="SAM" id="Phobius"/>
    </source>
</evidence>
<dbReference type="EMBL" id="CP045484">
    <property type="protein sequence ID" value="QGR16690.1"/>
    <property type="molecule type" value="Genomic_DNA"/>
</dbReference>
<accession>A0A650CFR1</accession>
<protein>
    <submittedName>
        <fullName evidence="4">ArsR family transcriptional regulator</fullName>
    </submittedName>
    <submittedName>
        <fullName evidence="3">DNA-binding MarR family transcriptional regulator</fullName>
    </submittedName>
</protein>
<dbReference type="GO" id="GO:0003700">
    <property type="term" value="F:DNA-binding transcription factor activity"/>
    <property type="evidence" value="ECO:0007669"/>
    <property type="project" value="InterPro"/>
</dbReference>
<dbReference type="InterPro" id="IPR001845">
    <property type="entry name" value="HTH_ArsR_DNA-bd_dom"/>
</dbReference>
<dbReference type="InterPro" id="IPR036390">
    <property type="entry name" value="WH_DNA-bd_sf"/>
</dbReference>
<dbReference type="KEGG" id="soh:D1869_05440"/>
<dbReference type="InterPro" id="IPR036388">
    <property type="entry name" value="WH-like_DNA-bd_sf"/>
</dbReference>
<dbReference type="Proteomes" id="UP000427373">
    <property type="component" value="Chromosome"/>
</dbReference>
<dbReference type="GO" id="GO:0003677">
    <property type="term" value="F:DNA binding"/>
    <property type="evidence" value="ECO:0007669"/>
    <property type="project" value="UniProtKB-KW"/>
</dbReference>
<reference evidence="3 6" key="2">
    <citation type="submission" date="2020-08" db="EMBL/GenBank/DDBJ databases">
        <title>Genomic Encyclopedia of Type Strains, Phase IV (KMG-IV): sequencing the most valuable type-strain genomes for metagenomic binning, comparative biology and taxonomic classification.</title>
        <authorList>
            <person name="Goeker M."/>
        </authorList>
    </citation>
    <scope>NUCLEOTIDE SEQUENCE [LARGE SCALE GENOMIC DNA]</scope>
    <source>
        <strain evidence="3 6">DSM 12421</strain>
    </source>
</reference>
<keyword evidence="3" id="KW-0238">DNA-binding</keyword>
<keyword evidence="1" id="KW-0812">Transmembrane</keyword>
<proteinExistence type="predicted"/>
<dbReference type="OrthoDB" id="43950at2157"/>
<keyword evidence="5" id="KW-1185">Reference proteome</keyword>
<dbReference type="Pfam" id="PF13601">
    <property type="entry name" value="HTH_34"/>
    <property type="match status" value="1"/>
</dbReference>
<dbReference type="GeneID" id="42800666"/>
<keyword evidence="1" id="KW-0472">Membrane</keyword>
<dbReference type="InterPro" id="IPR027395">
    <property type="entry name" value="WH_DNA-bd_dom"/>
</dbReference>
<dbReference type="EMBL" id="JACHFY010000010">
    <property type="protein sequence ID" value="MBB5254099.1"/>
    <property type="molecule type" value="Genomic_DNA"/>
</dbReference>
<reference evidence="4 5" key="1">
    <citation type="submission" date="2019-10" db="EMBL/GenBank/DDBJ databases">
        <title>Genome Sequences from Six Type Strain Members of the Archaeal Family Sulfolobaceae: Acidianus ambivalens, Acidianus infernus, Metallosphaera prunae, Stygiolobus azoricus, Sulfolobus metallicus, and Sulfurisphaera ohwakuensis.</title>
        <authorList>
            <person name="Counts J.A."/>
            <person name="Kelly R.M."/>
        </authorList>
    </citation>
    <scope>NUCLEOTIDE SEQUENCE [LARGE SCALE GENOMIC DNA]</scope>
    <source>
        <strain evidence="4 5">TA-1</strain>
    </source>
</reference>
<name>A0A650CFR1_SULOH</name>
<evidence type="ECO:0000259" key="2">
    <source>
        <dbReference type="SMART" id="SM00418"/>
    </source>
</evidence>
<organism evidence="4 5">
    <name type="scientific">Sulfurisphaera ohwakuensis</name>
    <dbReference type="NCBI Taxonomy" id="69656"/>
    <lineage>
        <taxon>Archaea</taxon>
        <taxon>Thermoproteota</taxon>
        <taxon>Thermoprotei</taxon>
        <taxon>Sulfolobales</taxon>
        <taxon>Sulfolobaceae</taxon>
        <taxon>Sulfurisphaera</taxon>
    </lineage>
</organism>
<dbReference type="AlphaFoldDB" id="A0A650CFR1"/>
<dbReference type="RefSeq" id="WP_156014244.1">
    <property type="nucleotide sequence ID" value="NZ_CP045484.1"/>
</dbReference>